<evidence type="ECO:0000313" key="12">
    <source>
        <dbReference type="EMBL" id="CAG8504623.1"/>
    </source>
</evidence>
<dbReference type="OrthoDB" id="7403325at2759"/>
<dbReference type="GO" id="GO:0008453">
    <property type="term" value="F:alanine-glyoxylate transaminase activity"/>
    <property type="evidence" value="ECO:0007669"/>
    <property type="project" value="UniProtKB-EC"/>
</dbReference>
<feature type="binding site" evidence="7">
    <location>
        <position position="348"/>
    </location>
    <ligand>
        <name>substrate</name>
    </ligand>
</feature>
<dbReference type="Pfam" id="PF00266">
    <property type="entry name" value="Aminotran_5"/>
    <property type="match status" value="1"/>
</dbReference>
<dbReference type="GO" id="GO:0004760">
    <property type="term" value="F:L-serine-pyruvate transaminase activity"/>
    <property type="evidence" value="ECO:0007669"/>
    <property type="project" value="TreeGrafter"/>
</dbReference>
<evidence type="ECO:0000256" key="10">
    <source>
        <dbReference type="RuleBase" id="RU004504"/>
    </source>
</evidence>
<comment type="caution">
    <text evidence="12">The sequence shown here is derived from an EMBL/GenBank/DDBJ whole genome shotgun (WGS) entry which is preliminary data.</text>
</comment>
<feature type="modified residue" description="N6-(pyridoxal phosphate)lysine" evidence="8">
    <location>
        <position position="196"/>
    </location>
</feature>
<dbReference type="FunFam" id="3.90.1150.10:FF:000049">
    <property type="entry name" value="Alanine-glyoxylate aminotransferase 1"/>
    <property type="match status" value="1"/>
</dbReference>
<sequence length="383" mass="41860">MAGNQEHKLCMVPGPIEFHEDVLTALSTPSQSHVSPDFIPVFGECFGLLRKLLFTDKGQPFIVAGSGTLGWDMVASNLVEQGEDALVLNSGYFGDSFTTCLETYGAKVTQVHAQIGDRPTIESIHEALSQNTFKIVTITHVDTSTGVLSDIKAISELVHKASPNTLVVVDGVCSVGCEEIRMDEWGLDVVMTASQKAIGVPPGLSILVASERAINIFKGRKSPITSYYASWHNWLPIMNAYEAKRPSYFATPPVQMIYGLHTSLKQITATSLEARFEQHKKVSDAIKRTFDELGLKMLPKSLDIAAHGMTAAYYPEGIQAPDLLRKMLAHNIVAAGGLHRAIASKYFRIGHMGISVVESERKHIEQVLDALKASLHELGYKKA</sequence>
<organism evidence="12 13">
    <name type="scientific">Paraglomus brasilianum</name>
    <dbReference type="NCBI Taxonomy" id="144538"/>
    <lineage>
        <taxon>Eukaryota</taxon>
        <taxon>Fungi</taxon>
        <taxon>Fungi incertae sedis</taxon>
        <taxon>Mucoromycota</taxon>
        <taxon>Glomeromycotina</taxon>
        <taxon>Glomeromycetes</taxon>
        <taxon>Paraglomerales</taxon>
        <taxon>Paraglomeraceae</taxon>
        <taxon>Paraglomus</taxon>
    </lineage>
</organism>
<evidence type="ECO:0000256" key="3">
    <source>
        <dbReference type="ARBA" id="ARBA00013049"/>
    </source>
</evidence>
<dbReference type="InterPro" id="IPR020578">
    <property type="entry name" value="Aminotrans_V_PyrdxlP_BS"/>
</dbReference>
<reference evidence="12" key="1">
    <citation type="submission" date="2021-06" db="EMBL/GenBank/DDBJ databases">
        <authorList>
            <person name="Kallberg Y."/>
            <person name="Tangrot J."/>
            <person name="Rosling A."/>
        </authorList>
    </citation>
    <scope>NUCLEOTIDE SEQUENCE</scope>
    <source>
        <strain evidence="12">BR232B</strain>
    </source>
</reference>
<dbReference type="InterPro" id="IPR015422">
    <property type="entry name" value="PyrdxlP-dep_Trfase_small"/>
</dbReference>
<keyword evidence="13" id="KW-1185">Reference proteome</keyword>
<dbReference type="FunFam" id="3.40.640.10:FF:000027">
    <property type="entry name" value="Serine--pyruvate aminotransferase, mitochondrial"/>
    <property type="match status" value="1"/>
</dbReference>
<evidence type="ECO:0000256" key="6">
    <source>
        <dbReference type="ARBA" id="ARBA00022898"/>
    </source>
</evidence>
<dbReference type="PANTHER" id="PTHR21152">
    <property type="entry name" value="AMINOTRANSFERASE CLASS V"/>
    <property type="match status" value="1"/>
</dbReference>
<keyword evidence="4" id="KW-0032">Aminotransferase</keyword>
<evidence type="ECO:0000259" key="11">
    <source>
        <dbReference type="Pfam" id="PF00266"/>
    </source>
</evidence>
<dbReference type="InterPro" id="IPR015421">
    <property type="entry name" value="PyrdxlP-dep_Trfase_major"/>
</dbReference>
<keyword evidence="6 8" id="KW-0663">Pyridoxal phosphate</keyword>
<dbReference type="PIRSF" id="PIRSF000524">
    <property type="entry name" value="SPT"/>
    <property type="match status" value="1"/>
</dbReference>
<protein>
    <recommendedName>
        <fullName evidence="3">alanine--glyoxylate transaminase</fullName>
        <ecNumber evidence="3">2.6.1.44</ecNumber>
    </recommendedName>
</protein>
<feature type="domain" description="Aminotransferase class V" evidence="11">
    <location>
        <begin position="46"/>
        <end position="346"/>
    </location>
</feature>
<gene>
    <name evidence="12" type="ORF">PBRASI_LOCUS2789</name>
</gene>
<dbReference type="Proteomes" id="UP000789739">
    <property type="component" value="Unassembled WGS sequence"/>
</dbReference>
<comment type="similarity">
    <text evidence="2 9">Belongs to the class-V pyridoxal-phosphate-dependent aminotransferase family.</text>
</comment>
<evidence type="ECO:0000256" key="4">
    <source>
        <dbReference type="ARBA" id="ARBA00022576"/>
    </source>
</evidence>
<comment type="cofactor">
    <cofactor evidence="1 8 10">
        <name>pyridoxal 5'-phosphate</name>
        <dbReference type="ChEBI" id="CHEBI:597326"/>
    </cofactor>
</comment>
<evidence type="ECO:0000313" key="13">
    <source>
        <dbReference type="Proteomes" id="UP000789739"/>
    </source>
</evidence>
<name>A0A9N8ZRF4_9GLOM</name>
<dbReference type="InterPro" id="IPR000192">
    <property type="entry name" value="Aminotrans_V_dom"/>
</dbReference>
<evidence type="ECO:0000256" key="1">
    <source>
        <dbReference type="ARBA" id="ARBA00001933"/>
    </source>
</evidence>
<dbReference type="Gene3D" id="3.90.1150.10">
    <property type="entry name" value="Aspartate Aminotransferase, domain 1"/>
    <property type="match status" value="1"/>
</dbReference>
<accession>A0A9N8ZRF4</accession>
<keyword evidence="5" id="KW-0808">Transferase</keyword>
<evidence type="ECO:0000256" key="2">
    <source>
        <dbReference type="ARBA" id="ARBA00009236"/>
    </source>
</evidence>
<dbReference type="SUPFAM" id="SSF53383">
    <property type="entry name" value="PLP-dependent transferases"/>
    <property type="match status" value="1"/>
</dbReference>
<dbReference type="PANTHER" id="PTHR21152:SF24">
    <property type="entry name" value="ALANINE--GLYOXYLATE AMINOTRANSFERASE 1"/>
    <property type="match status" value="1"/>
</dbReference>
<dbReference type="EMBL" id="CAJVPI010000229">
    <property type="protein sequence ID" value="CAG8504623.1"/>
    <property type="molecule type" value="Genomic_DNA"/>
</dbReference>
<dbReference type="AlphaFoldDB" id="A0A9N8ZRF4"/>
<dbReference type="EC" id="2.6.1.44" evidence="3"/>
<dbReference type="Gene3D" id="3.40.640.10">
    <property type="entry name" value="Type I PLP-dependent aspartate aminotransferase-like (Major domain)"/>
    <property type="match status" value="1"/>
</dbReference>
<evidence type="ECO:0000256" key="9">
    <source>
        <dbReference type="RuleBase" id="RU004075"/>
    </source>
</evidence>
<evidence type="ECO:0000256" key="8">
    <source>
        <dbReference type="PIRSR" id="PIRSR000524-50"/>
    </source>
</evidence>
<dbReference type="GO" id="GO:0019265">
    <property type="term" value="P:glycine biosynthetic process, by transamination of glyoxylate"/>
    <property type="evidence" value="ECO:0007669"/>
    <property type="project" value="TreeGrafter"/>
</dbReference>
<dbReference type="PROSITE" id="PS00595">
    <property type="entry name" value="AA_TRANSFER_CLASS_5"/>
    <property type="match status" value="1"/>
</dbReference>
<evidence type="ECO:0000256" key="5">
    <source>
        <dbReference type="ARBA" id="ARBA00022679"/>
    </source>
</evidence>
<dbReference type="GO" id="GO:0005777">
    <property type="term" value="C:peroxisome"/>
    <property type="evidence" value="ECO:0007669"/>
    <property type="project" value="TreeGrafter"/>
</dbReference>
<proteinExistence type="inferred from homology"/>
<dbReference type="InterPro" id="IPR015424">
    <property type="entry name" value="PyrdxlP-dep_Trfase"/>
</dbReference>
<evidence type="ECO:0000256" key="7">
    <source>
        <dbReference type="PIRSR" id="PIRSR000524-1"/>
    </source>
</evidence>
<dbReference type="InterPro" id="IPR024169">
    <property type="entry name" value="SP_NH2Trfase/AEP_transaminase"/>
</dbReference>